<dbReference type="RefSeq" id="WP_151674664.1">
    <property type="nucleotide sequence ID" value="NZ_BKCG01000006.1"/>
</dbReference>
<comment type="caution">
    <text evidence="1">The sequence shown here is derived from an EMBL/GenBank/DDBJ whole genome shotgun (WGS) entry which is preliminary data.</text>
</comment>
<proteinExistence type="predicted"/>
<sequence>MRKFIFLLSIGILSCNSQQKKENIQSLKTESKTVERLSGKQIVSELDNLEFFNLVEASELEIVKKGFAESKNKWNFFSGTMRGETTDYTDNRFYSVDCEVLFESGGLTEYLNKVKLSFEKLGLKLSYTNEKSEQIENYWKHTIELNGTEYIAFNGNFTEYNWVIAYLNFIKMLNMELTNQKSENRFYPIKCGNDGEMVLLTFKQFDFIKSQFPDDNEHPKRLIQWKNINGFKNLTSQY</sequence>
<name>A0A5J4J2Z6_9FLAO</name>
<organism evidence="1 2">
    <name type="scientific">Patiriisocius marinus</name>
    <dbReference type="NCBI Taxonomy" id="1397112"/>
    <lineage>
        <taxon>Bacteria</taxon>
        <taxon>Pseudomonadati</taxon>
        <taxon>Bacteroidota</taxon>
        <taxon>Flavobacteriia</taxon>
        <taxon>Flavobacteriales</taxon>
        <taxon>Flavobacteriaceae</taxon>
        <taxon>Patiriisocius</taxon>
    </lineage>
</organism>
<dbReference type="PROSITE" id="PS51257">
    <property type="entry name" value="PROKAR_LIPOPROTEIN"/>
    <property type="match status" value="1"/>
</dbReference>
<dbReference type="OrthoDB" id="2991685at2"/>
<accession>A0A5J4J2Z6</accession>
<dbReference type="Proteomes" id="UP000326509">
    <property type="component" value="Unassembled WGS sequence"/>
</dbReference>
<evidence type="ECO:0000313" key="2">
    <source>
        <dbReference type="Proteomes" id="UP000326509"/>
    </source>
</evidence>
<protein>
    <submittedName>
        <fullName evidence="1">Uncharacterized protein</fullName>
    </submittedName>
</protein>
<evidence type="ECO:0000313" key="1">
    <source>
        <dbReference type="EMBL" id="GER60230.1"/>
    </source>
</evidence>
<gene>
    <name evidence="1" type="ORF">ULMA_23380</name>
</gene>
<reference evidence="1 2" key="1">
    <citation type="submission" date="2019-08" db="EMBL/GenBank/DDBJ databases">
        <title>Draft genome sequence of Ulvibacter marinus type strain NBRC 109484.</title>
        <authorList>
            <person name="Kawano K."/>
            <person name="Ushijima N."/>
            <person name="Kihara M."/>
            <person name="Itoh H."/>
        </authorList>
    </citation>
    <scope>NUCLEOTIDE SEQUENCE [LARGE SCALE GENOMIC DNA]</scope>
    <source>
        <strain evidence="1 2">NBRC 109484</strain>
    </source>
</reference>
<dbReference type="EMBL" id="BKCG01000006">
    <property type="protein sequence ID" value="GER60230.1"/>
    <property type="molecule type" value="Genomic_DNA"/>
</dbReference>
<dbReference type="AlphaFoldDB" id="A0A5J4J2Z6"/>
<keyword evidence="2" id="KW-1185">Reference proteome</keyword>